<dbReference type="CDD" id="cd01335">
    <property type="entry name" value="Radical_SAM"/>
    <property type="match status" value="1"/>
</dbReference>
<dbReference type="GO" id="GO:0006783">
    <property type="term" value="P:heme biosynthetic process"/>
    <property type="evidence" value="ECO:0007669"/>
    <property type="project" value="TreeGrafter"/>
</dbReference>
<dbReference type="PANTHER" id="PTHR11228">
    <property type="entry name" value="RADICAL SAM DOMAIN PROTEIN"/>
    <property type="match status" value="1"/>
</dbReference>
<dbReference type="Gene3D" id="3.20.20.70">
    <property type="entry name" value="Aldolase class I"/>
    <property type="match status" value="1"/>
</dbReference>
<dbReference type="NCBIfam" id="TIGR03961">
    <property type="entry name" value="rSAM_PTO1314"/>
    <property type="match status" value="1"/>
</dbReference>
<gene>
    <name evidence="6" type="ORF">GCM10007108_00050</name>
</gene>
<dbReference type="AlphaFoldDB" id="A0AA37BPF9"/>
<dbReference type="Proteomes" id="UP000632195">
    <property type="component" value="Unassembled WGS sequence"/>
</dbReference>
<keyword evidence="3" id="KW-0408">Iron</keyword>
<evidence type="ECO:0000256" key="4">
    <source>
        <dbReference type="ARBA" id="ARBA00023014"/>
    </source>
</evidence>
<keyword evidence="7" id="KW-1185">Reference proteome</keyword>
<dbReference type="GO" id="GO:0046872">
    <property type="term" value="F:metal ion binding"/>
    <property type="evidence" value="ECO:0007669"/>
    <property type="project" value="UniProtKB-KW"/>
</dbReference>
<dbReference type="InterPro" id="IPR050377">
    <property type="entry name" value="Radical_SAM_PqqE_MftC-like"/>
</dbReference>
<dbReference type="SUPFAM" id="SSF102114">
    <property type="entry name" value="Radical SAM enzymes"/>
    <property type="match status" value="1"/>
</dbReference>
<reference evidence="6" key="1">
    <citation type="journal article" date="2014" name="Int. J. Syst. Evol. Microbiol.">
        <title>Complete genome sequence of Corynebacterium casei LMG S-19264T (=DSM 44701T), isolated from a smear-ripened cheese.</title>
        <authorList>
            <consortium name="US DOE Joint Genome Institute (JGI-PGF)"/>
            <person name="Walter F."/>
            <person name="Albersmeier A."/>
            <person name="Kalinowski J."/>
            <person name="Ruckert C."/>
        </authorList>
    </citation>
    <scope>NUCLEOTIDE SEQUENCE</scope>
    <source>
        <strain evidence="6">JCM 13583</strain>
    </source>
</reference>
<keyword evidence="1" id="KW-0949">S-adenosyl-L-methionine</keyword>
<evidence type="ECO:0000259" key="5">
    <source>
        <dbReference type="PROSITE" id="PS51918"/>
    </source>
</evidence>
<dbReference type="PANTHER" id="PTHR11228:SF7">
    <property type="entry name" value="PQQA PEPTIDE CYCLASE"/>
    <property type="match status" value="1"/>
</dbReference>
<feature type="domain" description="Radical SAM core" evidence="5">
    <location>
        <begin position="22"/>
        <end position="225"/>
    </location>
</feature>
<sequence>MGLFQQVVLRSIRRQLSSLGSEKRPFIAGHKLLYTCNLRCKMCPFWRRQDEKLLSLEEEKLMLKALADFGVSFMGFEGGEPLLRRDIKDILAASHSLFHTSLVTNGWFLKERARDIKDYLDYLFVSIDGIGELHDRLRGIPGSFKKAVEGIKEATKYLPVSISSTITRENMHQAEEIVELGRSLGVSVSFQVAYDYSTADKMSPDAQRLRGVLERLLEMKKQGYPIVESKEYFMSVINSWYHNDPWECKPWLTINIDPQGRVVTPCYVLNEYSGTQRVWETDLRKLWASIDWDSYRSCNKCALSCYLEPSLFSWRNPSMVRERIIDNVISYIRSRGSPAPQ</sequence>
<dbReference type="InterPro" id="IPR007197">
    <property type="entry name" value="rSAM"/>
</dbReference>
<keyword evidence="2" id="KW-0479">Metal-binding</keyword>
<dbReference type="PROSITE" id="PS51918">
    <property type="entry name" value="RADICAL_SAM"/>
    <property type="match status" value="1"/>
</dbReference>
<accession>A0AA37BPF9</accession>
<dbReference type="RefSeq" id="WP_188679233.1">
    <property type="nucleotide sequence ID" value="NZ_BMNY01000001.1"/>
</dbReference>
<dbReference type="Pfam" id="PF04055">
    <property type="entry name" value="Radical_SAM"/>
    <property type="match status" value="1"/>
</dbReference>
<dbReference type="InterPro" id="IPR013785">
    <property type="entry name" value="Aldolase_TIM"/>
</dbReference>
<dbReference type="Pfam" id="PF11946">
    <property type="entry name" value="DUF3463"/>
    <property type="match status" value="1"/>
</dbReference>
<proteinExistence type="predicted"/>
<protein>
    <submittedName>
        <fullName evidence="6">Radical SAM protein</fullName>
    </submittedName>
</protein>
<reference evidence="6" key="2">
    <citation type="submission" date="2022-09" db="EMBL/GenBank/DDBJ databases">
        <authorList>
            <person name="Sun Q."/>
            <person name="Ohkuma M."/>
        </authorList>
    </citation>
    <scope>NUCLEOTIDE SEQUENCE</scope>
    <source>
        <strain evidence="6">JCM 13583</strain>
    </source>
</reference>
<dbReference type="InterPro" id="IPR023863">
    <property type="entry name" value="rSAM_PTO1314"/>
</dbReference>
<comment type="caution">
    <text evidence="6">The sequence shown here is derived from an EMBL/GenBank/DDBJ whole genome shotgun (WGS) entry which is preliminary data.</text>
</comment>
<name>A0AA37BPF9_9ARCH</name>
<dbReference type="InterPro" id="IPR058240">
    <property type="entry name" value="rSAM_sf"/>
</dbReference>
<evidence type="ECO:0000313" key="6">
    <source>
        <dbReference type="EMBL" id="GGM65757.1"/>
    </source>
</evidence>
<evidence type="ECO:0000313" key="7">
    <source>
        <dbReference type="Proteomes" id="UP000632195"/>
    </source>
</evidence>
<evidence type="ECO:0000256" key="1">
    <source>
        <dbReference type="ARBA" id="ARBA00022691"/>
    </source>
</evidence>
<keyword evidence="4" id="KW-0411">Iron-sulfur</keyword>
<evidence type="ECO:0000256" key="2">
    <source>
        <dbReference type="ARBA" id="ARBA00022723"/>
    </source>
</evidence>
<dbReference type="SFLD" id="SFLDS00029">
    <property type="entry name" value="Radical_SAM"/>
    <property type="match status" value="1"/>
</dbReference>
<dbReference type="SFLD" id="SFLDG01067">
    <property type="entry name" value="SPASM/twitch_domain_containing"/>
    <property type="match status" value="1"/>
</dbReference>
<dbReference type="InterPro" id="IPR022563">
    <property type="entry name" value="DUF3463"/>
</dbReference>
<dbReference type="GO" id="GO:0003824">
    <property type="term" value="F:catalytic activity"/>
    <property type="evidence" value="ECO:0007669"/>
    <property type="project" value="InterPro"/>
</dbReference>
<evidence type="ECO:0000256" key="3">
    <source>
        <dbReference type="ARBA" id="ARBA00023004"/>
    </source>
</evidence>
<organism evidence="6 7">
    <name type="scientific">Thermogymnomonas acidicola</name>
    <dbReference type="NCBI Taxonomy" id="399579"/>
    <lineage>
        <taxon>Archaea</taxon>
        <taxon>Methanobacteriati</taxon>
        <taxon>Thermoplasmatota</taxon>
        <taxon>Thermoplasmata</taxon>
        <taxon>Thermoplasmatales</taxon>
        <taxon>Thermogymnomonas</taxon>
    </lineage>
</organism>
<dbReference type="EMBL" id="BMNY01000001">
    <property type="protein sequence ID" value="GGM65757.1"/>
    <property type="molecule type" value="Genomic_DNA"/>
</dbReference>
<dbReference type="GO" id="GO:0051536">
    <property type="term" value="F:iron-sulfur cluster binding"/>
    <property type="evidence" value="ECO:0007669"/>
    <property type="project" value="UniProtKB-KW"/>
</dbReference>